<evidence type="ECO:0000256" key="7">
    <source>
        <dbReference type="PROSITE-ProRule" id="PRU10141"/>
    </source>
</evidence>
<comment type="caution">
    <text evidence="10">The sequence shown here is derived from an EMBL/GenBank/DDBJ whole genome shotgun (WGS) entry which is preliminary data.</text>
</comment>
<dbReference type="GO" id="GO:0005524">
    <property type="term" value="F:ATP binding"/>
    <property type="evidence" value="ECO:0007669"/>
    <property type="project" value="UniProtKB-UniRule"/>
</dbReference>
<accession>A0A8J3J8R1</accession>
<dbReference type="PROSITE" id="PS50011">
    <property type="entry name" value="PROTEIN_KINASE_DOM"/>
    <property type="match status" value="1"/>
</dbReference>
<keyword evidence="11" id="KW-1185">Reference proteome</keyword>
<dbReference type="SMART" id="SM00220">
    <property type="entry name" value="S_TKc"/>
    <property type="match status" value="1"/>
</dbReference>
<protein>
    <recommendedName>
        <fullName evidence="1">non-specific serine/threonine protein kinase</fullName>
        <ecNumber evidence="1">2.7.11.1</ecNumber>
    </recommendedName>
</protein>
<dbReference type="SUPFAM" id="SSF56112">
    <property type="entry name" value="Protein kinase-like (PK-like)"/>
    <property type="match status" value="1"/>
</dbReference>
<dbReference type="PROSITE" id="PS00108">
    <property type="entry name" value="PROTEIN_KINASE_ST"/>
    <property type="match status" value="1"/>
</dbReference>
<name>A0A8J3J8R1_9ACTN</name>
<dbReference type="InterPro" id="IPR000719">
    <property type="entry name" value="Prot_kinase_dom"/>
</dbReference>
<evidence type="ECO:0000313" key="10">
    <source>
        <dbReference type="EMBL" id="GID16058.1"/>
    </source>
</evidence>
<keyword evidence="3" id="KW-0808">Transferase</keyword>
<sequence>MSDGERFERVARIGAGATGTVWRAYDRRSGRPCAVKLVRGPDPRTLVRLVLEQAVRLDHPHLLCPYAWQADDDGTLLATDLMAGGSLDTMLRDNGPLPWRYAAEILAQVVSGLAAVHAAGLVHRDVKPANVLLAATGTGPPYARLGDFGIAYPAGGPRVTETGFVVGTPGYVAPEVLAGAPPAPPQDMYAVGLLGRQLLTGAELPEDTTDCPDTPLSALLDALTAPDPLVRPDAARAAAELAALCAATTLVTPAYTADGDPVEVFDQSAAPAPPTARIAWPATDPGGAGPPSVPAPPRYRRVVLLVVLAAVAVAAGGVALTAAGWSGGSPGPSGSPAAPSASGVRAGVPCDWQDVGIATPAPGGGTLHCTYRGGRYSWR</sequence>
<evidence type="ECO:0000256" key="2">
    <source>
        <dbReference type="ARBA" id="ARBA00022527"/>
    </source>
</evidence>
<dbReference type="GO" id="GO:0004674">
    <property type="term" value="F:protein serine/threonine kinase activity"/>
    <property type="evidence" value="ECO:0007669"/>
    <property type="project" value="UniProtKB-KW"/>
</dbReference>
<dbReference type="PANTHER" id="PTHR43289:SF6">
    <property type="entry name" value="SERINE_THREONINE-PROTEIN KINASE NEKL-3"/>
    <property type="match status" value="1"/>
</dbReference>
<keyword evidence="4 7" id="KW-0547">Nucleotide-binding</keyword>
<evidence type="ECO:0000256" key="4">
    <source>
        <dbReference type="ARBA" id="ARBA00022741"/>
    </source>
</evidence>
<dbReference type="Gene3D" id="1.10.510.10">
    <property type="entry name" value="Transferase(Phosphotransferase) domain 1"/>
    <property type="match status" value="1"/>
</dbReference>
<proteinExistence type="predicted"/>
<dbReference type="InterPro" id="IPR011009">
    <property type="entry name" value="Kinase-like_dom_sf"/>
</dbReference>
<feature type="binding site" evidence="7">
    <location>
        <position position="36"/>
    </location>
    <ligand>
        <name>ATP</name>
        <dbReference type="ChEBI" id="CHEBI:30616"/>
    </ligand>
</feature>
<dbReference type="InterPro" id="IPR008271">
    <property type="entry name" value="Ser/Thr_kinase_AS"/>
</dbReference>
<evidence type="ECO:0000256" key="6">
    <source>
        <dbReference type="ARBA" id="ARBA00022840"/>
    </source>
</evidence>
<evidence type="ECO:0000256" key="8">
    <source>
        <dbReference type="SAM" id="Phobius"/>
    </source>
</evidence>
<keyword evidence="5" id="KW-0418">Kinase</keyword>
<keyword evidence="2" id="KW-0723">Serine/threonine-protein kinase</keyword>
<dbReference type="PANTHER" id="PTHR43289">
    <property type="entry name" value="MITOGEN-ACTIVATED PROTEIN KINASE KINASE KINASE 20-RELATED"/>
    <property type="match status" value="1"/>
</dbReference>
<evidence type="ECO:0000259" key="9">
    <source>
        <dbReference type="PROSITE" id="PS50011"/>
    </source>
</evidence>
<keyword evidence="8" id="KW-0812">Transmembrane</keyword>
<dbReference type="CDD" id="cd14014">
    <property type="entry name" value="STKc_PknB_like"/>
    <property type="match status" value="1"/>
</dbReference>
<evidence type="ECO:0000313" key="11">
    <source>
        <dbReference type="Proteomes" id="UP000612808"/>
    </source>
</evidence>
<keyword evidence="8" id="KW-1133">Transmembrane helix</keyword>
<dbReference type="RefSeq" id="WP_203664632.1">
    <property type="nucleotide sequence ID" value="NZ_BAAAZM010000026.1"/>
</dbReference>
<dbReference type="InterPro" id="IPR017441">
    <property type="entry name" value="Protein_kinase_ATP_BS"/>
</dbReference>
<evidence type="ECO:0000256" key="1">
    <source>
        <dbReference type="ARBA" id="ARBA00012513"/>
    </source>
</evidence>
<dbReference type="Pfam" id="PF00069">
    <property type="entry name" value="Pkinase"/>
    <property type="match status" value="1"/>
</dbReference>
<reference evidence="10" key="1">
    <citation type="submission" date="2021-01" db="EMBL/GenBank/DDBJ databases">
        <title>Whole genome shotgun sequence of Actinocatenispora rupis NBRC 107355.</title>
        <authorList>
            <person name="Komaki H."/>
            <person name="Tamura T."/>
        </authorList>
    </citation>
    <scope>NUCLEOTIDE SEQUENCE</scope>
    <source>
        <strain evidence="10">NBRC 107355</strain>
    </source>
</reference>
<dbReference type="AlphaFoldDB" id="A0A8J3J8R1"/>
<feature type="domain" description="Protein kinase" evidence="9">
    <location>
        <begin position="7"/>
        <end position="266"/>
    </location>
</feature>
<evidence type="ECO:0000256" key="3">
    <source>
        <dbReference type="ARBA" id="ARBA00022679"/>
    </source>
</evidence>
<dbReference type="Proteomes" id="UP000612808">
    <property type="component" value="Unassembled WGS sequence"/>
</dbReference>
<feature type="transmembrane region" description="Helical" evidence="8">
    <location>
        <begin position="302"/>
        <end position="325"/>
    </location>
</feature>
<evidence type="ECO:0000256" key="5">
    <source>
        <dbReference type="ARBA" id="ARBA00022777"/>
    </source>
</evidence>
<organism evidence="10 11">
    <name type="scientific">Actinocatenispora rupis</name>
    <dbReference type="NCBI Taxonomy" id="519421"/>
    <lineage>
        <taxon>Bacteria</taxon>
        <taxon>Bacillati</taxon>
        <taxon>Actinomycetota</taxon>
        <taxon>Actinomycetes</taxon>
        <taxon>Micromonosporales</taxon>
        <taxon>Micromonosporaceae</taxon>
        <taxon>Actinocatenispora</taxon>
    </lineage>
</organism>
<keyword evidence="8" id="KW-0472">Membrane</keyword>
<dbReference type="EC" id="2.7.11.1" evidence="1"/>
<dbReference type="EMBL" id="BOMB01000051">
    <property type="protein sequence ID" value="GID16058.1"/>
    <property type="molecule type" value="Genomic_DNA"/>
</dbReference>
<keyword evidence="6 7" id="KW-0067">ATP-binding</keyword>
<dbReference type="PROSITE" id="PS00107">
    <property type="entry name" value="PROTEIN_KINASE_ATP"/>
    <property type="match status" value="1"/>
</dbReference>
<gene>
    <name evidence="10" type="ORF">Aru02nite_69470</name>
</gene>